<comment type="catalytic activity">
    <reaction evidence="16">
        <text>[GlcNAc-(1-&gt;4)-Mur2Ac(oyl-L-Ala-gamma-D-Glu-L-Lys-D-Ala-D-Ala)](n)-di-trans,octa-cis-undecaprenyl diphosphate + beta-D-GlcNAc-(1-&gt;4)-Mur2Ac(oyl-L-Ala-gamma-D-Glu-L-Lys-D-Ala-D-Ala)-di-trans,octa-cis-undecaprenyl diphosphate = [GlcNAc-(1-&gt;4)-Mur2Ac(oyl-L-Ala-gamma-D-Glu-L-Lys-D-Ala-D-Ala)](n+1)-di-trans,octa-cis-undecaprenyl diphosphate + di-trans,octa-cis-undecaprenyl diphosphate + H(+)</text>
        <dbReference type="Rhea" id="RHEA:23708"/>
        <dbReference type="Rhea" id="RHEA-COMP:9602"/>
        <dbReference type="Rhea" id="RHEA-COMP:9603"/>
        <dbReference type="ChEBI" id="CHEBI:15378"/>
        <dbReference type="ChEBI" id="CHEBI:58405"/>
        <dbReference type="ChEBI" id="CHEBI:60033"/>
        <dbReference type="ChEBI" id="CHEBI:78435"/>
        <dbReference type="EC" id="2.4.99.28"/>
    </reaction>
</comment>
<dbReference type="InterPro" id="IPR001460">
    <property type="entry name" value="PCN-bd_Tpept"/>
</dbReference>
<dbReference type="Proteomes" id="UP000233440">
    <property type="component" value="Unassembled WGS sequence"/>
</dbReference>
<protein>
    <submittedName>
        <fullName evidence="20">Monofunctional biosynthetic peptidoglycan transglycosylase</fullName>
    </submittedName>
</protein>
<dbReference type="PANTHER" id="PTHR32282:SF11">
    <property type="entry name" value="PENICILLIN-BINDING PROTEIN 1B"/>
    <property type="match status" value="1"/>
</dbReference>
<evidence type="ECO:0000256" key="4">
    <source>
        <dbReference type="ARBA" id="ARBA00022475"/>
    </source>
</evidence>
<evidence type="ECO:0000256" key="9">
    <source>
        <dbReference type="ARBA" id="ARBA00022801"/>
    </source>
</evidence>
<evidence type="ECO:0000256" key="2">
    <source>
        <dbReference type="ARBA" id="ARBA00007090"/>
    </source>
</evidence>
<dbReference type="GO" id="GO:0009002">
    <property type="term" value="F:serine-type D-Ala-D-Ala carboxypeptidase activity"/>
    <property type="evidence" value="ECO:0007669"/>
    <property type="project" value="UniProtKB-EC"/>
</dbReference>
<gene>
    <name evidence="20" type="ORF">CWO92_11845</name>
</gene>
<evidence type="ECO:0000256" key="13">
    <source>
        <dbReference type="ARBA" id="ARBA00023268"/>
    </source>
</evidence>
<dbReference type="SUPFAM" id="SSF53955">
    <property type="entry name" value="Lysozyme-like"/>
    <property type="match status" value="1"/>
</dbReference>
<dbReference type="GO" id="GO:0009252">
    <property type="term" value="P:peptidoglycan biosynthetic process"/>
    <property type="evidence" value="ECO:0007669"/>
    <property type="project" value="UniProtKB-KW"/>
</dbReference>
<dbReference type="InterPro" id="IPR001264">
    <property type="entry name" value="Glyco_trans_51"/>
</dbReference>
<evidence type="ECO:0000259" key="18">
    <source>
        <dbReference type="Pfam" id="PF00905"/>
    </source>
</evidence>
<evidence type="ECO:0000256" key="10">
    <source>
        <dbReference type="ARBA" id="ARBA00022960"/>
    </source>
</evidence>
<evidence type="ECO:0000256" key="3">
    <source>
        <dbReference type="ARBA" id="ARBA00007739"/>
    </source>
</evidence>
<sequence>METMTNPRIQKGKKYFRFLFFGILFITAGLVLFALAVYIYAKILGPPPLAVPQSTLYYSNDGSIIGESNSGQKRYWVPLRSVSKEIVNATISIEDKNFYHHHGFDIKRIGGALLADAIAMHKVQGASTITQQYAKNLFLTMDKTWTRKISEALYTIRLEMNYSKDKILEGYLNTINYGHGAYGIQAASQYYFGKDADQLDLAEAAMLVGIPKGPSIYSPINSLEKAKNRQLLVLNSMKENGYITEKDVKSAAQEKITIVGKHAYHRSELAPYFQDIVRHQLKTALGLSDRTIQLGGLRVYTTLDTKQQQIADDVIKESIAEDSDIQVGFTAMDPKTGFVTALVGGRNYDESPYDRAVQASRQPGSTIKPLLYYAALEKGFTPTTMMRSEPTTFQFDNGNAKYTPHNFNDQYADGEITMAQALALSDNVYAVKTHLFLGENTLVRTAKDFGITTKMAKVPSLALGTSGVHVIDMVGAYSMLANGGKKADPVFITRVEDYQGNVLYEYKPQNEQVLRPDLAYVMTQMMTGMFDKKLNGYASVTGSTIINQLTRQYAGKSGSTNTDSWMIGFTPQLTAGVWTGYDKGNEITLAADKRYAKTIWARFMEKSLKGEPIKTFKAPKGVVSLPIDPKSGKVATKDCPISREMYFVKGTEPNEYCDLHPGKGEKRLPKQKEKPKQDGWLHKLFNWL</sequence>
<evidence type="ECO:0000313" key="20">
    <source>
        <dbReference type="EMBL" id="PKR84723.1"/>
    </source>
</evidence>
<dbReference type="AlphaFoldDB" id="A0A2N3LJK7"/>
<evidence type="ECO:0000256" key="17">
    <source>
        <dbReference type="SAM" id="Phobius"/>
    </source>
</evidence>
<keyword evidence="9" id="KW-0378">Hydrolase</keyword>
<dbReference type="GO" id="GO:0008360">
    <property type="term" value="P:regulation of cell shape"/>
    <property type="evidence" value="ECO:0007669"/>
    <property type="project" value="UniProtKB-KW"/>
</dbReference>
<evidence type="ECO:0000256" key="11">
    <source>
        <dbReference type="ARBA" id="ARBA00022984"/>
    </source>
</evidence>
<accession>A0A2N3LJK7</accession>
<feature type="transmembrane region" description="Helical" evidence="17">
    <location>
        <begin position="18"/>
        <end position="41"/>
    </location>
</feature>
<keyword evidence="11" id="KW-0573">Peptidoglycan synthesis</keyword>
<keyword evidence="17" id="KW-0812">Transmembrane</keyword>
<dbReference type="Pfam" id="PF00905">
    <property type="entry name" value="Transpeptidase"/>
    <property type="match status" value="1"/>
</dbReference>
<reference evidence="20 21" key="1">
    <citation type="submission" date="2017-11" db="EMBL/GenBank/DDBJ databases">
        <title>Bacillus camelliae sp. nov., isolated from pu'er tea.</title>
        <authorList>
            <person name="Niu L."/>
        </authorList>
    </citation>
    <scope>NUCLEOTIDE SEQUENCE [LARGE SCALE GENOMIC DNA]</scope>
    <source>
        <strain evidence="20 21">7578-1</strain>
    </source>
</reference>
<dbReference type="FunFam" id="3.40.710.10:FF:000028">
    <property type="entry name" value="Penicillin-binding protein 1A"/>
    <property type="match status" value="1"/>
</dbReference>
<feature type="domain" description="Glycosyl transferase family 51" evidence="19">
    <location>
        <begin position="62"/>
        <end position="238"/>
    </location>
</feature>
<dbReference type="InterPro" id="IPR023346">
    <property type="entry name" value="Lysozyme-like_dom_sf"/>
</dbReference>
<dbReference type="InterPro" id="IPR036950">
    <property type="entry name" value="PBP_transglycosylase"/>
</dbReference>
<comment type="similarity">
    <text evidence="2">In the C-terminal section; belongs to the transpeptidase family.</text>
</comment>
<dbReference type="GO" id="GO:0006508">
    <property type="term" value="P:proteolysis"/>
    <property type="evidence" value="ECO:0007669"/>
    <property type="project" value="UniProtKB-KW"/>
</dbReference>
<keyword evidence="17" id="KW-1133">Transmembrane helix</keyword>
<evidence type="ECO:0000259" key="19">
    <source>
        <dbReference type="Pfam" id="PF00912"/>
    </source>
</evidence>
<keyword evidence="8" id="KW-0808">Transferase</keyword>
<dbReference type="NCBIfam" id="TIGR02074">
    <property type="entry name" value="PBP_1a_fam"/>
    <property type="match status" value="1"/>
</dbReference>
<comment type="similarity">
    <text evidence="3">In the N-terminal section; belongs to the glycosyltransferase 51 family.</text>
</comment>
<dbReference type="RefSeq" id="WP_101354428.1">
    <property type="nucleotide sequence ID" value="NZ_PIQO01000008.1"/>
</dbReference>
<keyword evidence="10" id="KW-0133">Cell shape</keyword>
<dbReference type="InterPro" id="IPR012338">
    <property type="entry name" value="Beta-lactam/transpept-like"/>
</dbReference>
<evidence type="ECO:0000256" key="8">
    <source>
        <dbReference type="ARBA" id="ARBA00022679"/>
    </source>
</evidence>
<dbReference type="Pfam" id="PF00912">
    <property type="entry name" value="Transgly"/>
    <property type="match status" value="1"/>
</dbReference>
<keyword evidence="4" id="KW-1003">Cell membrane</keyword>
<dbReference type="SUPFAM" id="SSF56601">
    <property type="entry name" value="beta-lactamase/transpeptidase-like"/>
    <property type="match status" value="1"/>
</dbReference>
<dbReference type="OrthoDB" id="9766909at2"/>
<dbReference type="Gene3D" id="1.10.3810.10">
    <property type="entry name" value="Biosynthetic peptidoglycan transglycosylase-like"/>
    <property type="match status" value="1"/>
</dbReference>
<evidence type="ECO:0000256" key="5">
    <source>
        <dbReference type="ARBA" id="ARBA00022645"/>
    </source>
</evidence>
<keyword evidence="13" id="KW-0511">Multifunctional enzyme</keyword>
<dbReference type="GO" id="GO:0005886">
    <property type="term" value="C:plasma membrane"/>
    <property type="evidence" value="ECO:0007669"/>
    <property type="project" value="UniProtKB-SubCell"/>
</dbReference>
<keyword evidence="21" id="KW-1185">Reference proteome</keyword>
<evidence type="ECO:0000256" key="12">
    <source>
        <dbReference type="ARBA" id="ARBA00023136"/>
    </source>
</evidence>
<comment type="subcellular location">
    <subcellularLocation>
        <location evidence="1">Cell membrane</location>
    </subcellularLocation>
</comment>
<evidence type="ECO:0000256" key="6">
    <source>
        <dbReference type="ARBA" id="ARBA00022670"/>
    </source>
</evidence>
<dbReference type="FunFam" id="1.10.3810.10:FF:000001">
    <property type="entry name" value="Penicillin-binding protein 1A"/>
    <property type="match status" value="1"/>
</dbReference>
<dbReference type="PANTHER" id="PTHR32282">
    <property type="entry name" value="BINDING PROTEIN TRANSPEPTIDASE, PUTATIVE-RELATED"/>
    <property type="match status" value="1"/>
</dbReference>
<dbReference type="EMBL" id="PIQO01000008">
    <property type="protein sequence ID" value="PKR84723.1"/>
    <property type="molecule type" value="Genomic_DNA"/>
</dbReference>
<evidence type="ECO:0000313" key="21">
    <source>
        <dbReference type="Proteomes" id="UP000233440"/>
    </source>
</evidence>
<name>A0A2N3LJK7_9BACI</name>
<keyword evidence="14" id="KW-0961">Cell wall biogenesis/degradation</keyword>
<dbReference type="GO" id="GO:0008955">
    <property type="term" value="F:peptidoglycan glycosyltransferase activity"/>
    <property type="evidence" value="ECO:0007669"/>
    <property type="project" value="UniProtKB-EC"/>
</dbReference>
<dbReference type="Gene3D" id="3.40.710.10">
    <property type="entry name" value="DD-peptidase/beta-lactamase superfamily"/>
    <property type="match status" value="1"/>
</dbReference>
<feature type="domain" description="Penicillin-binding protein transpeptidase" evidence="18">
    <location>
        <begin position="328"/>
        <end position="604"/>
    </location>
</feature>
<keyword evidence="7" id="KW-0328">Glycosyltransferase</keyword>
<dbReference type="GO" id="GO:0008658">
    <property type="term" value="F:penicillin binding"/>
    <property type="evidence" value="ECO:0007669"/>
    <property type="project" value="InterPro"/>
</dbReference>
<dbReference type="InterPro" id="IPR050396">
    <property type="entry name" value="Glycosyltr_51/Transpeptidase"/>
</dbReference>
<keyword evidence="12 17" id="KW-0472">Membrane</keyword>
<organism evidence="20 21">
    <name type="scientific">Heyndrickxia camelliae</name>
    <dbReference type="NCBI Taxonomy" id="1707093"/>
    <lineage>
        <taxon>Bacteria</taxon>
        <taxon>Bacillati</taxon>
        <taxon>Bacillota</taxon>
        <taxon>Bacilli</taxon>
        <taxon>Bacillales</taxon>
        <taxon>Bacillaceae</taxon>
        <taxon>Heyndrickxia</taxon>
    </lineage>
</organism>
<evidence type="ECO:0000256" key="14">
    <source>
        <dbReference type="ARBA" id="ARBA00023316"/>
    </source>
</evidence>
<keyword evidence="5" id="KW-0121">Carboxypeptidase</keyword>
<comment type="catalytic activity">
    <reaction evidence="15">
        <text>Preferential cleavage: (Ac)2-L-Lys-D-Ala-|-D-Ala. Also transpeptidation of peptidyl-alanyl moieties that are N-acyl substituents of D-alanine.</text>
        <dbReference type="EC" id="3.4.16.4"/>
    </reaction>
</comment>
<dbReference type="GO" id="GO:0071555">
    <property type="term" value="P:cell wall organization"/>
    <property type="evidence" value="ECO:0007669"/>
    <property type="project" value="UniProtKB-KW"/>
</dbReference>
<evidence type="ECO:0000256" key="1">
    <source>
        <dbReference type="ARBA" id="ARBA00004236"/>
    </source>
</evidence>
<dbReference type="GO" id="GO:0030288">
    <property type="term" value="C:outer membrane-bounded periplasmic space"/>
    <property type="evidence" value="ECO:0007669"/>
    <property type="project" value="TreeGrafter"/>
</dbReference>
<comment type="caution">
    <text evidence="20">The sequence shown here is derived from an EMBL/GenBank/DDBJ whole genome shotgun (WGS) entry which is preliminary data.</text>
</comment>
<proteinExistence type="inferred from homology"/>
<evidence type="ECO:0000256" key="16">
    <source>
        <dbReference type="ARBA" id="ARBA00049902"/>
    </source>
</evidence>
<keyword evidence="6" id="KW-0645">Protease</keyword>
<evidence type="ECO:0000256" key="7">
    <source>
        <dbReference type="ARBA" id="ARBA00022676"/>
    </source>
</evidence>
<evidence type="ECO:0000256" key="15">
    <source>
        <dbReference type="ARBA" id="ARBA00034000"/>
    </source>
</evidence>